<evidence type="ECO:0000313" key="4">
    <source>
        <dbReference type="EMBL" id="KGR77138.1"/>
    </source>
</evidence>
<proteinExistence type="predicted"/>
<dbReference type="Pfam" id="PF00300">
    <property type="entry name" value="His_Phos_1"/>
    <property type="match status" value="1"/>
</dbReference>
<dbReference type="PANTHER" id="PTHR46517:SF1">
    <property type="entry name" value="FRUCTOSE-2,6-BISPHOSPHATASE TIGAR"/>
    <property type="match status" value="1"/>
</dbReference>
<comment type="caution">
    <text evidence="4">The sequence shown here is derived from an EMBL/GenBank/DDBJ whole genome shotgun (WGS) entry which is preliminary data.</text>
</comment>
<dbReference type="InterPro" id="IPR013078">
    <property type="entry name" value="His_Pase_superF_clade-1"/>
</dbReference>
<protein>
    <recommendedName>
        <fullName evidence="6">Alpha-ribazole phosphatase</fullName>
    </recommendedName>
</protein>
<evidence type="ECO:0000256" key="2">
    <source>
        <dbReference type="PIRSR" id="PIRSR613078-1"/>
    </source>
</evidence>
<dbReference type="OrthoDB" id="9783269at2"/>
<name>A0A0A3I392_9BACL</name>
<dbReference type="SUPFAM" id="SSF53254">
    <property type="entry name" value="Phosphoglycerate mutase-like"/>
    <property type="match status" value="1"/>
</dbReference>
<dbReference type="GO" id="GO:0004331">
    <property type="term" value="F:fructose-2,6-bisphosphate 2-phosphatase activity"/>
    <property type="evidence" value="ECO:0007669"/>
    <property type="project" value="TreeGrafter"/>
</dbReference>
<gene>
    <name evidence="4" type="ORF">CD29_15695</name>
</gene>
<dbReference type="Proteomes" id="UP000030416">
    <property type="component" value="Unassembled WGS sequence"/>
</dbReference>
<evidence type="ECO:0000313" key="5">
    <source>
        <dbReference type="Proteomes" id="UP000030416"/>
    </source>
</evidence>
<dbReference type="eggNOG" id="COG0406">
    <property type="taxonomic scope" value="Bacteria"/>
</dbReference>
<dbReference type="GO" id="GO:0005829">
    <property type="term" value="C:cytosol"/>
    <property type="evidence" value="ECO:0007669"/>
    <property type="project" value="TreeGrafter"/>
</dbReference>
<evidence type="ECO:0000256" key="1">
    <source>
        <dbReference type="ARBA" id="ARBA00022801"/>
    </source>
</evidence>
<accession>A0A0A3I392</accession>
<dbReference type="RefSeq" id="WP_036188643.1">
    <property type="nucleotide sequence ID" value="NZ_AVDA01000021.1"/>
</dbReference>
<dbReference type="InterPro" id="IPR051695">
    <property type="entry name" value="Phosphoglycerate_Mutase"/>
</dbReference>
<keyword evidence="5" id="KW-1185">Reference proteome</keyword>
<evidence type="ECO:0000256" key="3">
    <source>
        <dbReference type="PIRSR" id="PIRSR613078-2"/>
    </source>
</evidence>
<dbReference type="Gene3D" id="3.40.50.1240">
    <property type="entry name" value="Phosphoglycerate mutase-like"/>
    <property type="match status" value="1"/>
</dbReference>
<evidence type="ECO:0008006" key="6">
    <source>
        <dbReference type="Google" id="ProtNLM"/>
    </source>
</evidence>
<feature type="binding site" evidence="3">
    <location>
        <begin position="13"/>
        <end position="20"/>
    </location>
    <ligand>
        <name>substrate</name>
    </ligand>
</feature>
<dbReference type="GO" id="GO:0045820">
    <property type="term" value="P:negative regulation of glycolytic process"/>
    <property type="evidence" value="ECO:0007669"/>
    <property type="project" value="TreeGrafter"/>
</dbReference>
<dbReference type="AlphaFoldDB" id="A0A0A3I392"/>
<feature type="binding site" evidence="3">
    <location>
        <position position="63"/>
    </location>
    <ligand>
        <name>substrate</name>
    </ligand>
</feature>
<dbReference type="InterPro" id="IPR029033">
    <property type="entry name" value="His_PPase_superfam"/>
</dbReference>
<dbReference type="EMBL" id="JPVN01000021">
    <property type="protein sequence ID" value="KGR77138.1"/>
    <property type="molecule type" value="Genomic_DNA"/>
</dbReference>
<dbReference type="CDD" id="cd07067">
    <property type="entry name" value="HP_PGM_like"/>
    <property type="match status" value="1"/>
</dbReference>
<feature type="active site" description="Proton donor/acceptor" evidence="2">
    <location>
        <position position="85"/>
    </location>
</feature>
<reference evidence="4 5" key="1">
    <citation type="submission" date="2014-02" db="EMBL/GenBank/DDBJ databases">
        <title>Draft genome sequence of Lysinibacillus manganicus DSM 26584T.</title>
        <authorList>
            <person name="Zhang F."/>
            <person name="Wang G."/>
            <person name="Zhang L."/>
        </authorList>
    </citation>
    <scope>NUCLEOTIDE SEQUENCE [LARGE SCALE GENOMIC DNA]</scope>
    <source>
        <strain evidence="4 5">DSM 26584</strain>
    </source>
</reference>
<dbReference type="SMART" id="SM00855">
    <property type="entry name" value="PGAM"/>
    <property type="match status" value="1"/>
</dbReference>
<keyword evidence="1" id="KW-0378">Hydrolase</keyword>
<dbReference type="STRING" id="1384049.CD29_15695"/>
<dbReference type="PANTHER" id="PTHR46517">
    <property type="entry name" value="FRUCTOSE-2,6-BISPHOSPHATASE TIGAR"/>
    <property type="match status" value="1"/>
</dbReference>
<sequence length="211" mass="24695">MGTSHYVDLFLVRHCITDWNKEKRYLGHTDRGVLISELTQLNKLQKELMEISFDQVFTSDLRRCRETLAYMNIPSQHSVDTRLREINFGDWEGKTYNELKDDRTYQDWLNNWEEHSIPNGESADTFKARIDSFIQDLLHQSIQSIQNGKETFLIMTHGGVIRYLVSSFVSSTDFWDLSVPHGHGIHLTLVRQKGEWVCNSLSVVPFQEKEK</sequence>
<organism evidence="4 5">
    <name type="scientific">Ureibacillus manganicus DSM 26584</name>
    <dbReference type="NCBI Taxonomy" id="1384049"/>
    <lineage>
        <taxon>Bacteria</taxon>
        <taxon>Bacillati</taxon>
        <taxon>Bacillota</taxon>
        <taxon>Bacilli</taxon>
        <taxon>Bacillales</taxon>
        <taxon>Caryophanaceae</taxon>
        <taxon>Ureibacillus</taxon>
    </lineage>
</organism>
<feature type="active site" description="Tele-phosphohistidine intermediate" evidence="2">
    <location>
        <position position="14"/>
    </location>
</feature>
<dbReference type="GO" id="GO:0043456">
    <property type="term" value="P:regulation of pentose-phosphate shunt"/>
    <property type="evidence" value="ECO:0007669"/>
    <property type="project" value="TreeGrafter"/>
</dbReference>